<dbReference type="InterPro" id="IPR004870">
    <property type="entry name" value="Nucleoporin_Nup155"/>
</dbReference>
<evidence type="ECO:0000256" key="1">
    <source>
        <dbReference type="ARBA" id="ARBA00004123"/>
    </source>
</evidence>
<organism evidence="8 9">
    <name type="scientific">Ectocarpus siliculosus</name>
    <name type="common">Brown alga</name>
    <name type="synonym">Conferva siliculosa</name>
    <dbReference type="NCBI Taxonomy" id="2880"/>
    <lineage>
        <taxon>Eukaryota</taxon>
        <taxon>Sar</taxon>
        <taxon>Stramenopiles</taxon>
        <taxon>Ochrophyta</taxon>
        <taxon>PX clade</taxon>
        <taxon>Phaeophyceae</taxon>
        <taxon>Ectocarpales</taxon>
        <taxon>Ectocarpaceae</taxon>
        <taxon>Ectocarpus</taxon>
    </lineage>
</organism>
<evidence type="ECO:0000256" key="5">
    <source>
        <dbReference type="SAM" id="MobiDB-lite"/>
    </source>
</evidence>
<reference evidence="8 9" key="1">
    <citation type="journal article" date="2010" name="Nature">
        <title>The Ectocarpus genome and the independent evolution of multicellularity in brown algae.</title>
        <authorList>
            <person name="Cock J.M."/>
            <person name="Sterck L."/>
            <person name="Rouze P."/>
            <person name="Scornet D."/>
            <person name="Allen A.E."/>
            <person name="Amoutzias G."/>
            <person name="Anthouard V."/>
            <person name="Artiguenave F."/>
            <person name="Aury J.M."/>
            <person name="Badger J.H."/>
            <person name="Beszteri B."/>
            <person name="Billiau K."/>
            <person name="Bonnet E."/>
            <person name="Bothwell J.H."/>
            <person name="Bowler C."/>
            <person name="Boyen C."/>
            <person name="Brownlee C."/>
            <person name="Carrano C.J."/>
            <person name="Charrier B."/>
            <person name="Cho G.Y."/>
            <person name="Coelho S.M."/>
            <person name="Collen J."/>
            <person name="Corre E."/>
            <person name="Da Silva C."/>
            <person name="Delage L."/>
            <person name="Delaroque N."/>
            <person name="Dittami S.M."/>
            <person name="Doulbeau S."/>
            <person name="Elias M."/>
            <person name="Farnham G."/>
            <person name="Gachon C.M."/>
            <person name="Gschloessl B."/>
            <person name="Heesch S."/>
            <person name="Jabbari K."/>
            <person name="Jubin C."/>
            <person name="Kawai H."/>
            <person name="Kimura K."/>
            <person name="Kloareg B."/>
            <person name="Kupper F.C."/>
            <person name="Lang D."/>
            <person name="Le Bail A."/>
            <person name="Leblanc C."/>
            <person name="Lerouge P."/>
            <person name="Lohr M."/>
            <person name="Lopez P.J."/>
            <person name="Martens C."/>
            <person name="Maumus F."/>
            <person name="Michel G."/>
            <person name="Miranda-Saavedra D."/>
            <person name="Morales J."/>
            <person name="Moreau H."/>
            <person name="Motomura T."/>
            <person name="Nagasato C."/>
            <person name="Napoli C.A."/>
            <person name="Nelson D.R."/>
            <person name="Nyvall-Collen P."/>
            <person name="Peters A.F."/>
            <person name="Pommier C."/>
            <person name="Potin P."/>
            <person name="Poulain J."/>
            <person name="Quesneville H."/>
            <person name="Read B."/>
            <person name="Rensing S.A."/>
            <person name="Ritter A."/>
            <person name="Rousvoal S."/>
            <person name="Samanta M."/>
            <person name="Samson G."/>
            <person name="Schroeder D.C."/>
            <person name="Segurens B."/>
            <person name="Strittmatter M."/>
            <person name="Tonon T."/>
            <person name="Tregear J.W."/>
            <person name="Valentin K."/>
            <person name="von Dassow P."/>
            <person name="Yamagishi T."/>
            <person name="Van de Peer Y."/>
            <person name="Wincker P."/>
        </authorList>
    </citation>
    <scope>NUCLEOTIDE SEQUENCE [LARGE SCALE GENOMIC DNA]</scope>
    <source>
        <strain evidence="9">Ec32 / CCAP1310/4</strain>
    </source>
</reference>
<dbReference type="Gene3D" id="1.25.40.450">
    <property type="entry name" value="Nucleoporin, helical domain, N-terminal subdomain"/>
    <property type="match status" value="1"/>
</dbReference>
<dbReference type="GO" id="GO:0006405">
    <property type="term" value="P:RNA export from nucleus"/>
    <property type="evidence" value="ECO:0007669"/>
    <property type="project" value="TreeGrafter"/>
</dbReference>
<feature type="compositionally biased region" description="Basic and acidic residues" evidence="5">
    <location>
        <begin position="494"/>
        <end position="506"/>
    </location>
</feature>
<gene>
    <name evidence="8" type="ORF">Esi_0413_0012</name>
</gene>
<evidence type="ECO:0000256" key="2">
    <source>
        <dbReference type="ARBA" id="ARBA00007373"/>
    </source>
</evidence>
<dbReference type="EMBL" id="FN649743">
    <property type="protein sequence ID" value="CBJ33055.1"/>
    <property type="molecule type" value="Genomic_DNA"/>
</dbReference>
<dbReference type="PANTHER" id="PTHR10350">
    <property type="entry name" value="NUCLEAR PORE COMPLEX PROTEIN NUP155"/>
    <property type="match status" value="1"/>
</dbReference>
<dbReference type="PANTHER" id="PTHR10350:SF6">
    <property type="entry name" value="NUCLEAR PORE COMPLEX PROTEIN NUP155"/>
    <property type="match status" value="1"/>
</dbReference>
<dbReference type="InterPro" id="IPR007187">
    <property type="entry name" value="Nucleoporin_Nup133/Nup155_C"/>
</dbReference>
<evidence type="ECO:0000256" key="3">
    <source>
        <dbReference type="ARBA" id="ARBA00022448"/>
    </source>
</evidence>
<dbReference type="OrthoDB" id="338970at2759"/>
<sequence length="1512" mass="161710">MPAVAEEDHDPFGVLRNANTVLLHNLRRDELSPELQKQLTATGMASTSQAYFCDPYTNSYLAPQIQPKSFAMLPEALSRERDRVECMTFMGLLPEIDHAWMTVDNVLYLWNYHTQDFTQFRELEQVIVTVALVPPKKGVFNKEVEHVLAVATTVEVILLAVTYHEKPQETGSPRNRRIQVRRTNFRASTDGVSMLKIAAHPNGRVFMAGKDGNLYELTYSVAYGFWYSVFSVGSPVPSRQCSRLAHKSSSGGPGPVNSMFALLGLRRAERVLVEVVVDPLRNVLYTLDLAGDVDLFDLGADGNSTTQKNNVFNIWIRAARFCQGYGNGQSGLSHLTFKDPKQHQIVSLGVVPATESKTVALVAVTDSGMRIYLSCGSSGGKRHNFRLTIVQIRCPPPEKLWQYLHQHQGGVGAAPVPADGGVGTATAQQQQQQQQQMFQPADGFPAKWERQPPSVYGAYCCGGVTVLAQALAQGDRLVLIGSDLITRAKRKREMRQEEHPSMREAVTEMGDSAGRQQQAMGRVWAISERPVTLADNPEIGRVRALLALSGAPSPSDNNGTTAANGGGGASRSGGGGGGGGSRAVVRGGRSTSGAVVGGVVSRAKAWQRSSRYASRPVAPSPPLVASPGGSAGFPGGLNARDVGGMVQLPELGVQPYSDRRELLCLTGAGLQVLTRLRPVDLLYDLLARNHVEGVVLFFNDFSPDQSAAMCFSIACGLPRDLGTGSGGGGGGGPVAGSTGGGGCNPSVPAANGVPSHTVRARALDAALMICKPPGFSSPGQPAGGGIGIGIGIGGGVAATAGGVIMGEKFTNSALHNGLQLFIGRLLRPFWFLPVVVAPPGGGGGGAKRSADGTVKSGGPPPPPPFVRDLEALRVPLESLRASIRAVFPRAVGEDLAALARLTAAAEADARWGAELLAEAAREWRGERALGADGQLARACAALTAVGRLEAVVDVCMTCAKNFGEGVVASGGGGHGGGGGVEAWEEGVYQGGGIVGAEQREKARLECYKRVLEAVVGLLKQEQQQLRSATAAAGQGGVRGSKKVDSLIARCLSYKAPLLEEMLFGVLEEHDKKLLMSIRTPGVERYLKRDPEDLFRHYMLSKEYPKAVHLMDCEARVEARSGVHVRHRVECLLKAISACHKCDLDSAQMVAPGWSLNHAKLRTMEDERDVLLVQERLLSDLKATMTPLERLAQEGRGTEGLLAELAERRRIAETWTTDIVDPSELYRQASGSFLWEGCLRLMQCCEFDEPIVAKKLIREKGRGGYLYVHVLLGGGGCGGGVRICLVVWHFYPNPLLNLEGCDRDGRHKSFFLLGPQRPGDTPPLLEDKMSVLSQELLSHKASFVLSVETLCLELQMIADEFHEAGGSASALCVVEAVGRAGLSAVVLLDAYEYLNQHHYPSDDHARLRRFAVMARLLELAAAGGDGIKAAAGGVGLVSETVRPERLERLAHDTLAGLDSLRFSSSSAASAGGEDADRDAGARELLEEVRRKVDKLVRSPRFPRNGSSISRSYF</sequence>
<dbReference type="GO" id="GO:0006606">
    <property type="term" value="P:protein import into nucleus"/>
    <property type="evidence" value="ECO:0007669"/>
    <property type="project" value="TreeGrafter"/>
</dbReference>
<feature type="compositionally biased region" description="Gly residues" evidence="5">
    <location>
        <begin position="564"/>
        <end position="581"/>
    </location>
</feature>
<evidence type="ECO:0000313" key="8">
    <source>
        <dbReference type="EMBL" id="CBJ33055.1"/>
    </source>
</evidence>
<dbReference type="EMBL" id="FN648612">
    <property type="protein sequence ID" value="CBJ33055.1"/>
    <property type="molecule type" value="Genomic_DNA"/>
</dbReference>
<feature type="region of interest" description="Disordered" evidence="5">
    <location>
        <begin position="491"/>
        <end position="511"/>
    </location>
</feature>
<feature type="domain" description="Nucleoporin Nup133/Nup155-like N-terminal" evidence="7">
    <location>
        <begin position="66"/>
        <end position="406"/>
    </location>
</feature>
<feature type="domain" description="Nucleoporin Nup133/Nup155-like C-terminal" evidence="6">
    <location>
        <begin position="934"/>
        <end position="1256"/>
    </location>
</feature>
<dbReference type="GO" id="GO:0000972">
    <property type="term" value="P:transcription-dependent tethering of RNA polymerase II gene DNA at nuclear periphery"/>
    <property type="evidence" value="ECO:0007669"/>
    <property type="project" value="TreeGrafter"/>
</dbReference>
<feature type="region of interest" description="Disordered" evidence="5">
    <location>
        <begin position="549"/>
        <end position="589"/>
    </location>
</feature>
<evidence type="ECO:0000259" key="6">
    <source>
        <dbReference type="Pfam" id="PF03177"/>
    </source>
</evidence>
<dbReference type="GO" id="GO:0036228">
    <property type="term" value="P:protein localization to nuclear inner membrane"/>
    <property type="evidence" value="ECO:0007669"/>
    <property type="project" value="TreeGrafter"/>
</dbReference>
<name>D7G0M6_ECTSI</name>
<evidence type="ECO:0000259" key="7">
    <source>
        <dbReference type="Pfam" id="PF08801"/>
    </source>
</evidence>
<evidence type="ECO:0000256" key="4">
    <source>
        <dbReference type="ARBA" id="ARBA00023242"/>
    </source>
</evidence>
<dbReference type="Pfam" id="PF08801">
    <property type="entry name" value="Nucleoporin_N"/>
    <property type="match status" value="1"/>
</dbReference>
<protein>
    <submittedName>
        <fullName evidence="8">Uncharacterized protein</fullName>
    </submittedName>
</protein>
<keyword evidence="4" id="KW-0539">Nucleus</keyword>
<dbReference type="InterPro" id="IPR014908">
    <property type="entry name" value="Nucleoporin_Nup133/Nup155_N"/>
</dbReference>
<dbReference type="STRING" id="2880.D7G0M6"/>
<proteinExistence type="inferred from homology"/>
<dbReference type="InterPro" id="IPR042533">
    <property type="entry name" value="Nucleoporin_Nup155_C_1"/>
</dbReference>
<dbReference type="Proteomes" id="UP000002630">
    <property type="component" value="Linkage Group LG18"/>
</dbReference>
<accession>D7G0M6</accession>
<dbReference type="InParanoid" id="D7G0M6"/>
<dbReference type="eggNOG" id="KOG1900">
    <property type="taxonomic scope" value="Eukaryota"/>
</dbReference>
<comment type="similarity">
    <text evidence="2">Belongs to the non-repetitive/WGA-negative nucleoporin family.</text>
</comment>
<evidence type="ECO:0000313" key="9">
    <source>
        <dbReference type="Proteomes" id="UP000002630"/>
    </source>
</evidence>
<dbReference type="Gene3D" id="1.20.58.1780">
    <property type="match status" value="1"/>
</dbReference>
<feature type="region of interest" description="Disordered" evidence="5">
    <location>
        <begin position="842"/>
        <end position="864"/>
    </location>
</feature>
<feature type="region of interest" description="Disordered" evidence="5">
    <location>
        <begin position="610"/>
        <end position="629"/>
    </location>
</feature>
<keyword evidence="9" id="KW-1185">Reference proteome</keyword>
<dbReference type="GO" id="GO:0017056">
    <property type="term" value="F:structural constituent of nuclear pore"/>
    <property type="evidence" value="ECO:0007669"/>
    <property type="project" value="InterPro"/>
</dbReference>
<dbReference type="GO" id="GO:0044611">
    <property type="term" value="C:nuclear pore inner ring"/>
    <property type="evidence" value="ECO:0007669"/>
    <property type="project" value="TreeGrafter"/>
</dbReference>
<dbReference type="OMA" id="DAREACH"/>
<comment type="subcellular location">
    <subcellularLocation>
        <location evidence="1">Nucleus</location>
    </subcellularLocation>
</comment>
<dbReference type="Pfam" id="PF03177">
    <property type="entry name" value="Nucleoporin_C"/>
    <property type="match status" value="1"/>
</dbReference>
<keyword evidence="3" id="KW-0813">Transport</keyword>